<dbReference type="AlphaFoldDB" id="A0A1W1VLH8"/>
<organism evidence="3 4">
    <name type="scientific">Peptoniphilus asaccharolyticus DSM 20463</name>
    <dbReference type="NCBI Taxonomy" id="573058"/>
    <lineage>
        <taxon>Bacteria</taxon>
        <taxon>Bacillati</taxon>
        <taxon>Bacillota</taxon>
        <taxon>Tissierellia</taxon>
        <taxon>Tissierellales</taxon>
        <taxon>Peptoniphilaceae</taxon>
        <taxon>Peptoniphilus</taxon>
    </lineage>
</organism>
<feature type="chain" id="PRO_5013343162" description="DUF4300 domain-containing protein" evidence="1">
    <location>
        <begin position="21"/>
        <end position="271"/>
    </location>
</feature>
<dbReference type="EMBL" id="FWWR01000017">
    <property type="protein sequence ID" value="SMB93814.1"/>
    <property type="molecule type" value="Genomic_DNA"/>
</dbReference>
<evidence type="ECO:0000259" key="2">
    <source>
        <dbReference type="Pfam" id="PF14133"/>
    </source>
</evidence>
<dbReference type="OrthoDB" id="3267930at2"/>
<name>A0A1W1VLH8_PEPAS</name>
<evidence type="ECO:0000256" key="1">
    <source>
        <dbReference type="SAM" id="SignalP"/>
    </source>
</evidence>
<sequence length="271" mass="31463">MKKYLLISLLLALIVGCSKQTTPTYSNLIDEKSIDTISNKLIENGISAEQVDTFKSQISKFYDSVGTEKMVADFTQLKEPEYDPYVLQDNWNAKNDYIGYNCRITSFTLYKNLFNGNGFDENSLDFLIFDHETLKHDKFSEEDMAKFNTLYQSFKTQNTKDIEVHKATIAENYKKFDFKFKDSNVKLVCVYIHDQSMNPNKNNLFVGHTGILIEEKDSLTFIEKLSFSEPYQVVRFSNLTQLKDYLLNKYDFSEGQPESQPIITLNDTFLN</sequence>
<keyword evidence="4" id="KW-1185">Reference proteome</keyword>
<evidence type="ECO:0000313" key="4">
    <source>
        <dbReference type="Proteomes" id="UP000192368"/>
    </source>
</evidence>
<accession>A0A1W1VLH8</accession>
<dbReference type="Proteomes" id="UP000192368">
    <property type="component" value="Unassembled WGS sequence"/>
</dbReference>
<evidence type="ECO:0000313" key="3">
    <source>
        <dbReference type="EMBL" id="SMB93814.1"/>
    </source>
</evidence>
<keyword evidence="1" id="KW-0732">Signal</keyword>
<protein>
    <recommendedName>
        <fullName evidence="2">DUF4300 domain-containing protein</fullName>
    </recommendedName>
</protein>
<dbReference type="STRING" id="573058.SAMN00017477_2140"/>
<feature type="signal peptide" evidence="1">
    <location>
        <begin position="1"/>
        <end position="20"/>
    </location>
</feature>
<feature type="domain" description="DUF4300" evidence="2">
    <location>
        <begin position="24"/>
        <end position="269"/>
    </location>
</feature>
<dbReference type="RefSeq" id="WP_084231630.1">
    <property type="nucleotide sequence ID" value="NZ_FWWR01000017.1"/>
</dbReference>
<proteinExistence type="predicted"/>
<gene>
    <name evidence="3" type="ORF">SAMN00017477_2140</name>
</gene>
<dbReference type="InterPro" id="IPR025389">
    <property type="entry name" value="DUF4300"/>
</dbReference>
<dbReference type="Pfam" id="PF14133">
    <property type="entry name" value="DUF4300"/>
    <property type="match status" value="1"/>
</dbReference>
<reference evidence="4" key="1">
    <citation type="submission" date="2017-04" db="EMBL/GenBank/DDBJ databases">
        <authorList>
            <person name="Varghese N."/>
            <person name="Submissions S."/>
        </authorList>
    </citation>
    <scope>NUCLEOTIDE SEQUENCE [LARGE SCALE GENOMIC DNA]</scope>
    <source>
        <strain evidence="4">DSM 20463</strain>
    </source>
</reference>
<dbReference type="PROSITE" id="PS51257">
    <property type="entry name" value="PROKAR_LIPOPROTEIN"/>
    <property type="match status" value="1"/>
</dbReference>